<dbReference type="AlphaFoldDB" id="A0A5C7CMT9"/>
<dbReference type="RefSeq" id="WP_033640598.1">
    <property type="nucleotide sequence ID" value="NZ_CAMIQS010000002.1"/>
</dbReference>
<gene>
    <name evidence="1" type="ORF">FOT62_02785</name>
</gene>
<evidence type="ECO:0008006" key="3">
    <source>
        <dbReference type="Google" id="ProtNLM"/>
    </source>
</evidence>
<evidence type="ECO:0000313" key="1">
    <source>
        <dbReference type="EMBL" id="TXE35928.1"/>
    </source>
</evidence>
<dbReference type="PROSITE" id="PS51257">
    <property type="entry name" value="PROKAR_LIPOPROTEIN"/>
    <property type="match status" value="1"/>
</dbReference>
<reference evidence="1 2" key="1">
    <citation type="submission" date="2019-07" db="EMBL/GenBank/DDBJ databases">
        <title>Serratia strains were isolated from fresh produce.</title>
        <authorList>
            <person name="Cho G.-S."/>
            <person name="Stein M."/>
            <person name="Lee W."/>
            <person name="Suh S.H."/>
            <person name="Franz C.M.A.P."/>
        </authorList>
    </citation>
    <scope>NUCLEOTIDE SEQUENCE [LARGE SCALE GENOMIC DNA]</scope>
    <source>
        <strain evidence="1 2">S16</strain>
    </source>
</reference>
<protein>
    <recommendedName>
        <fullName evidence="3">Lipoprotein</fullName>
    </recommendedName>
</protein>
<accession>A0A5C7CMT9</accession>
<comment type="caution">
    <text evidence="1">The sequence shown here is derived from an EMBL/GenBank/DDBJ whole genome shotgun (WGS) entry which is preliminary data.</text>
</comment>
<sequence length="135" mass="14582">MTKKTISVLILSLFIGGCTTQTTDERMARAKAKYAESTPVAQAPSPLVRLECNTQAGTQITAMMNGASQTVTINSAVFHFVDRDDVQGIDTLSFARTVDGVTSWVFVNMASSDPVYLSIVSQKTVLKFMCSAYKG</sequence>
<organism evidence="1 2">
    <name type="scientific">Serratia marcescens</name>
    <dbReference type="NCBI Taxonomy" id="615"/>
    <lineage>
        <taxon>Bacteria</taxon>
        <taxon>Pseudomonadati</taxon>
        <taxon>Pseudomonadota</taxon>
        <taxon>Gammaproteobacteria</taxon>
        <taxon>Enterobacterales</taxon>
        <taxon>Yersiniaceae</taxon>
        <taxon>Serratia</taxon>
    </lineage>
</organism>
<proteinExistence type="predicted"/>
<evidence type="ECO:0000313" key="2">
    <source>
        <dbReference type="Proteomes" id="UP000321126"/>
    </source>
</evidence>
<name>A0A5C7CMT9_SERMA</name>
<dbReference type="EMBL" id="VOUQ01000002">
    <property type="protein sequence ID" value="TXE35928.1"/>
    <property type="molecule type" value="Genomic_DNA"/>
</dbReference>
<dbReference type="Proteomes" id="UP000321126">
    <property type="component" value="Unassembled WGS sequence"/>
</dbReference>